<dbReference type="RefSeq" id="YP_009903618.1">
    <property type="nucleotide sequence ID" value="NC_049849.1"/>
</dbReference>
<sequence length="119" mass="13561">MNNPNPSVDDILYLLRRGINGEVAVTYKDYPLFKGPSQFITYFGNCTVVFFDDGGGCLKYVESASDAHGNVAVYSDWHNAWLEANKDEEDDWFRDPIELLSDAEYIELLDVLQRATKKD</sequence>
<dbReference type="Proteomes" id="UP000320799">
    <property type="component" value="Segment"/>
</dbReference>
<dbReference type="KEGG" id="vg:56135894"/>
<protein>
    <submittedName>
        <fullName evidence="1">Uncharacterized protein</fullName>
    </submittedName>
</protein>
<name>A0A514CSI8_9CAUD</name>
<dbReference type="EMBL" id="MN094788">
    <property type="protein sequence ID" value="QDH83437.1"/>
    <property type="molecule type" value="Genomic_DNA"/>
</dbReference>
<keyword evidence="2" id="KW-1185">Reference proteome</keyword>
<organism evidence="1 2">
    <name type="scientific">Achromobacter phage Motura</name>
    <dbReference type="NCBI Taxonomy" id="2591403"/>
    <lineage>
        <taxon>Viruses</taxon>
        <taxon>Duplodnaviria</taxon>
        <taxon>Heunggongvirae</taxon>
        <taxon>Uroviricota</taxon>
        <taxon>Caudoviricetes</taxon>
        <taxon>Moturavirus</taxon>
        <taxon>Moturavirus motura</taxon>
    </lineage>
</organism>
<accession>A0A514CSI8</accession>
<proteinExistence type="predicted"/>
<evidence type="ECO:0000313" key="1">
    <source>
        <dbReference type="EMBL" id="QDH83437.1"/>
    </source>
</evidence>
<reference evidence="1 2" key="1">
    <citation type="submission" date="2019-06" db="EMBL/GenBank/DDBJ databases">
        <authorList>
            <person name="Kincaid V.D."/>
            <person name="Fuller A."/>
            <person name="Hodges K."/>
            <person name="Bansal M."/>
            <person name="Essig J."/>
            <person name="Johnson A."/>
        </authorList>
    </citation>
    <scope>NUCLEOTIDE SEQUENCE [LARGE SCALE GENOMIC DNA]</scope>
</reference>
<dbReference type="GeneID" id="56135894"/>
<evidence type="ECO:0000313" key="2">
    <source>
        <dbReference type="Proteomes" id="UP000320799"/>
    </source>
</evidence>